<sequence>MRSVYGIITPWNYPLMMVISKSVACLAAGNTLMLKHAQVCPLTPLNLAELTVRARIPPGVFNVLTRSGAVVGQAMCGHPLPRKLCRTVYLKRVSLELGGKSPLIIFADCDLDLALRQGLSSVFFNKGENCIAAGRLAAAAEVRKIVTGDPLDRSTWHGPQNHKHHLEKLADCVQRVVAEGDHLVHGIRKLPWKPEEARPLPRAHHHR</sequence>
<dbReference type="AlphaFoldDB" id="A0A9D4SSP0"/>
<name>A0A9D4SSP0_RHISA</name>
<dbReference type="InterPro" id="IPR015590">
    <property type="entry name" value="Aldehyde_DH_dom"/>
</dbReference>
<dbReference type="InterPro" id="IPR016163">
    <property type="entry name" value="Ald_DH_C"/>
</dbReference>
<evidence type="ECO:0000256" key="2">
    <source>
        <dbReference type="PROSITE-ProRule" id="PRU10007"/>
    </source>
</evidence>
<dbReference type="PROSITE" id="PS00687">
    <property type="entry name" value="ALDEHYDE_DEHYDR_GLU"/>
    <property type="match status" value="1"/>
</dbReference>
<dbReference type="Proteomes" id="UP000821837">
    <property type="component" value="Chromosome 6"/>
</dbReference>
<dbReference type="Gene3D" id="3.40.605.10">
    <property type="entry name" value="Aldehyde Dehydrogenase, Chain A, domain 1"/>
    <property type="match status" value="1"/>
</dbReference>
<keyword evidence="1 3" id="KW-0560">Oxidoreductase</keyword>
<dbReference type="VEuPathDB" id="VectorBase:RSAN_051509"/>
<keyword evidence="6" id="KW-1185">Reference proteome</keyword>
<dbReference type="EMBL" id="JABSTV010001252">
    <property type="protein sequence ID" value="KAH7947686.1"/>
    <property type="molecule type" value="Genomic_DNA"/>
</dbReference>
<dbReference type="InterPro" id="IPR029510">
    <property type="entry name" value="Ald_DH_CS_GLU"/>
</dbReference>
<evidence type="ECO:0000256" key="1">
    <source>
        <dbReference type="ARBA" id="ARBA00023002"/>
    </source>
</evidence>
<dbReference type="Pfam" id="PF00171">
    <property type="entry name" value="Aldedh"/>
    <property type="match status" value="1"/>
</dbReference>
<feature type="domain" description="Aldehyde dehydrogenase" evidence="4">
    <location>
        <begin position="4"/>
        <end position="188"/>
    </location>
</feature>
<reference evidence="5" key="1">
    <citation type="journal article" date="2020" name="Cell">
        <title>Large-Scale Comparative Analyses of Tick Genomes Elucidate Their Genetic Diversity and Vector Capacities.</title>
        <authorList>
            <consortium name="Tick Genome and Microbiome Consortium (TIGMIC)"/>
            <person name="Jia N."/>
            <person name="Wang J."/>
            <person name="Shi W."/>
            <person name="Du L."/>
            <person name="Sun Y."/>
            <person name="Zhan W."/>
            <person name="Jiang J.F."/>
            <person name="Wang Q."/>
            <person name="Zhang B."/>
            <person name="Ji P."/>
            <person name="Bell-Sakyi L."/>
            <person name="Cui X.M."/>
            <person name="Yuan T.T."/>
            <person name="Jiang B.G."/>
            <person name="Yang W.F."/>
            <person name="Lam T.T."/>
            <person name="Chang Q.C."/>
            <person name="Ding S.J."/>
            <person name="Wang X.J."/>
            <person name="Zhu J.G."/>
            <person name="Ruan X.D."/>
            <person name="Zhao L."/>
            <person name="Wei J.T."/>
            <person name="Ye R.Z."/>
            <person name="Que T.C."/>
            <person name="Du C.H."/>
            <person name="Zhou Y.H."/>
            <person name="Cheng J.X."/>
            <person name="Dai P.F."/>
            <person name="Guo W.B."/>
            <person name="Han X.H."/>
            <person name="Huang E.J."/>
            <person name="Li L.F."/>
            <person name="Wei W."/>
            <person name="Gao Y.C."/>
            <person name="Liu J.Z."/>
            <person name="Shao H.Z."/>
            <person name="Wang X."/>
            <person name="Wang C.C."/>
            <person name="Yang T.C."/>
            <person name="Huo Q.B."/>
            <person name="Li W."/>
            <person name="Chen H.Y."/>
            <person name="Chen S.E."/>
            <person name="Zhou L.G."/>
            <person name="Ni X.B."/>
            <person name="Tian J.H."/>
            <person name="Sheng Y."/>
            <person name="Liu T."/>
            <person name="Pan Y.S."/>
            <person name="Xia L.Y."/>
            <person name="Li J."/>
            <person name="Zhao F."/>
            <person name="Cao W.C."/>
        </authorList>
    </citation>
    <scope>NUCLEOTIDE SEQUENCE</scope>
    <source>
        <strain evidence="5">Rsan-2018</strain>
    </source>
</reference>
<proteinExistence type="inferred from homology"/>
<comment type="caution">
    <text evidence="5">The sequence shown here is derived from an EMBL/GenBank/DDBJ whole genome shotgun (WGS) entry which is preliminary data.</text>
</comment>
<evidence type="ECO:0000259" key="4">
    <source>
        <dbReference type="Pfam" id="PF00171"/>
    </source>
</evidence>
<dbReference type="InterPro" id="IPR016162">
    <property type="entry name" value="Ald_DH_N"/>
</dbReference>
<dbReference type="InterPro" id="IPR016160">
    <property type="entry name" value="Ald_DH_CS_CYS"/>
</dbReference>
<dbReference type="SUPFAM" id="SSF53720">
    <property type="entry name" value="ALDH-like"/>
    <property type="match status" value="1"/>
</dbReference>
<dbReference type="InterPro" id="IPR016161">
    <property type="entry name" value="Ald_DH/histidinol_DH"/>
</dbReference>
<dbReference type="GO" id="GO:0016620">
    <property type="term" value="F:oxidoreductase activity, acting on the aldehyde or oxo group of donors, NAD or NADP as acceptor"/>
    <property type="evidence" value="ECO:0007669"/>
    <property type="project" value="InterPro"/>
</dbReference>
<dbReference type="Gene3D" id="3.40.309.10">
    <property type="entry name" value="Aldehyde Dehydrogenase, Chain A, domain 2"/>
    <property type="match status" value="1"/>
</dbReference>
<evidence type="ECO:0000256" key="3">
    <source>
        <dbReference type="RuleBase" id="RU003345"/>
    </source>
</evidence>
<dbReference type="PANTHER" id="PTHR11699">
    <property type="entry name" value="ALDEHYDE DEHYDROGENASE-RELATED"/>
    <property type="match status" value="1"/>
</dbReference>
<organism evidence="5 6">
    <name type="scientific">Rhipicephalus sanguineus</name>
    <name type="common">Brown dog tick</name>
    <name type="synonym">Ixodes sanguineus</name>
    <dbReference type="NCBI Taxonomy" id="34632"/>
    <lineage>
        <taxon>Eukaryota</taxon>
        <taxon>Metazoa</taxon>
        <taxon>Ecdysozoa</taxon>
        <taxon>Arthropoda</taxon>
        <taxon>Chelicerata</taxon>
        <taxon>Arachnida</taxon>
        <taxon>Acari</taxon>
        <taxon>Parasitiformes</taxon>
        <taxon>Ixodida</taxon>
        <taxon>Ixodoidea</taxon>
        <taxon>Ixodidae</taxon>
        <taxon>Rhipicephalinae</taxon>
        <taxon>Rhipicephalus</taxon>
        <taxon>Rhipicephalus</taxon>
    </lineage>
</organism>
<comment type="similarity">
    <text evidence="3">Belongs to the aldehyde dehydrogenase family.</text>
</comment>
<reference evidence="5" key="2">
    <citation type="submission" date="2021-09" db="EMBL/GenBank/DDBJ databases">
        <authorList>
            <person name="Jia N."/>
            <person name="Wang J."/>
            <person name="Shi W."/>
            <person name="Du L."/>
            <person name="Sun Y."/>
            <person name="Zhan W."/>
            <person name="Jiang J."/>
            <person name="Wang Q."/>
            <person name="Zhang B."/>
            <person name="Ji P."/>
            <person name="Sakyi L.B."/>
            <person name="Cui X."/>
            <person name="Yuan T."/>
            <person name="Jiang B."/>
            <person name="Yang W."/>
            <person name="Lam T.T.-Y."/>
            <person name="Chang Q."/>
            <person name="Ding S."/>
            <person name="Wang X."/>
            <person name="Zhu J."/>
            <person name="Ruan X."/>
            <person name="Zhao L."/>
            <person name="Wei J."/>
            <person name="Que T."/>
            <person name="Du C."/>
            <person name="Cheng J."/>
            <person name="Dai P."/>
            <person name="Han X."/>
            <person name="Huang E."/>
            <person name="Gao Y."/>
            <person name="Liu J."/>
            <person name="Shao H."/>
            <person name="Ye R."/>
            <person name="Li L."/>
            <person name="Wei W."/>
            <person name="Wang X."/>
            <person name="Wang C."/>
            <person name="Huo Q."/>
            <person name="Li W."/>
            <person name="Guo W."/>
            <person name="Chen H."/>
            <person name="Chen S."/>
            <person name="Zhou L."/>
            <person name="Zhou L."/>
            <person name="Ni X."/>
            <person name="Tian J."/>
            <person name="Zhou Y."/>
            <person name="Sheng Y."/>
            <person name="Liu T."/>
            <person name="Pan Y."/>
            <person name="Xia L."/>
            <person name="Li J."/>
            <person name="Zhao F."/>
            <person name="Cao W."/>
        </authorList>
    </citation>
    <scope>NUCLEOTIDE SEQUENCE</scope>
    <source>
        <strain evidence="5">Rsan-2018</strain>
        <tissue evidence="5">Larvae</tissue>
    </source>
</reference>
<gene>
    <name evidence="5" type="ORF">HPB52_015149</name>
</gene>
<accession>A0A9D4SSP0</accession>
<protein>
    <recommendedName>
        <fullName evidence="4">Aldehyde dehydrogenase domain-containing protein</fullName>
    </recommendedName>
</protein>
<evidence type="ECO:0000313" key="6">
    <source>
        <dbReference type="Proteomes" id="UP000821837"/>
    </source>
</evidence>
<dbReference type="PROSITE" id="PS00070">
    <property type="entry name" value="ALDEHYDE_DEHYDR_CYS"/>
    <property type="match status" value="1"/>
</dbReference>
<evidence type="ECO:0000313" key="5">
    <source>
        <dbReference type="EMBL" id="KAH7947686.1"/>
    </source>
</evidence>
<feature type="active site" evidence="2">
    <location>
        <position position="96"/>
    </location>
</feature>